<evidence type="ECO:0000256" key="1">
    <source>
        <dbReference type="SAM" id="MobiDB-lite"/>
    </source>
</evidence>
<feature type="transmembrane region" description="Helical" evidence="2">
    <location>
        <begin position="175"/>
        <end position="196"/>
    </location>
</feature>
<keyword evidence="2" id="KW-0812">Transmembrane</keyword>
<feature type="region of interest" description="Disordered" evidence="1">
    <location>
        <begin position="547"/>
        <end position="591"/>
    </location>
</feature>
<keyword evidence="5" id="KW-1185">Reference proteome</keyword>
<reference evidence="5" key="1">
    <citation type="submission" date="2017-03" db="EMBL/GenBank/DDBJ databases">
        <title>Genomes of endolithic fungi from Antarctica.</title>
        <authorList>
            <person name="Coleine C."/>
            <person name="Masonjones S."/>
            <person name="Stajich J.E."/>
        </authorList>
    </citation>
    <scope>NUCLEOTIDE SEQUENCE [LARGE SCALE GENOMIC DNA]</scope>
    <source>
        <strain evidence="5">CCFEE 5527</strain>
    </source>
</reference>
<dbReference type="EMBL" id="NAJO01000059">
    <property type="protein sequence ID" value="OQN96977.1"/>
    <property type="molecule type" value="Genomic_DNA"/>
</dbReference>
<evidence type="ECO:0000256" key="2">
    <source>
        <dbReference type="SAM" id="Phobius"/>
    </source>
</evidence>
<dbReference type="InParanoid" id="A0A1V8SD56"/>
<dbReference type="Proteomes" id="UP000192596">
    <property type="component" value="Unassembled WGS sequence"/>
</dbReference>
<feature type="domain" description="DUF7371" evidence="3">
    <location>
        <begin position="735"/>
        <end position="938"/>
    </location>
</feature>
<proteinExistence type="predicted"/>
<evidence type="ECO:0000313" key="4">
    <source>
        <dbReference type="EMBL" id="OQN96977.1"/>
    </source>
</evidence>
<organism evidence="4 5">
    <name type="scientific">Cryoendolithus antarcticus</name>
    <dbReference type="NCBI Taxonomy" id="1507870"/>
    <lineage>
        <taxon>Eukaryota</taxon>
        <taxon>Fungi</taxon>
        <taxon>Dikarya</taxon>
        <taxon>Ascomycota</taxon>
        <taxon>Pezizomycotina</taxon>
        <taxon>Dothideomycetes</taxon>
        <taxon>Dothideomycetidae</taxon>
        <taxon>Cladosporiales</taxon>
        <taxon>Cladosporiaceae</taxon>
        <taxon>Cryoendolithus</taxon>
    </lineage>
</organism>
<keyword evidence="2" id="KW-0472">Membrane</keyword>
<comment type="caution">
    <text evidence="4">The sequence shown here is derived from an EMBL/GenBank/DDBJ whole genome shotgun (WGS) entry which is preliminary data.</text>
</comment>
<feature type="region of interest" description="Disordered" evidence="1">
    <location>
        <begin position="466"/>
        <end position="505"/>
    </location>
</feature>
<dbReference type="AlphaFoldDB" id="A0A1V8SD56"/>
<dbReference type="STRING" id="1507870.A0A1V8SD56"/>
<gene>
    <name evidence="4" type="ORF">B0A48_16951</name>
</gene>
<dbReference type="OrthoDB" id="5385013at2759"/>
<feature type="compositionally biased region" description="Low complexity" evidence="1">
    <location>
        <begin position="474"/>
        <end position="502"/>
    </location>
</feature>
<sequence>MPGLFWWTFIDVRFDTEYNFARQYSYNSSNTFAMSTKYTHTSRRSMSPEASSSVSIALLSGRYAPRSSLRQRKQPTNGPTPHLGRTVQPGKVLAKADRQPRIDSQADPQQEEEEENFDEWSFAYLRRKISRTFASYRLLERINASPAENLAPEAVINAAQELRSGVRRQNIRRMIVALMLILIVFGASHTVITHLLNASRASAQCITSTVYYPVTTTYTTSIYPTTCATSSAGLASANTESSTTTYTTTSTSVSTVTVTVTATASSSTTSTLPFLFTGDSTTTAWLYGHSPFSGASLVTATTIIPVSAAALSSSSTSSSQSPAPGSTLSYVYRTSTVQITLTRTVTVTPDAVTSTSYSVASDSTSTVHTTRTTTVTALSALMRTSFGGSGSLGWNATSPIIPSGTGSVANVYSNGIPTTATVTYYWASSGGQTYSTSTTTLTTTFYGALPQDTTVTGNATTMTETLSHVAGPATTTSTGSTVTSSTNNSSLADAASTSSSSSGFPTMTPGSYGILPTAAPTGSSAGTEVTSVHGKGVATSSVDVGAAGFSSPSSSTARSPSTQAPSPTSTLTSIGGPTSIPSSSGNTSSITASSTATSVTYSRAELTSIVSSIMGATTYGVVNSTANTLLPSSSVFHSYGYSAPLVTASSSTTSLSSVISSTQLLSTLGSSLANGGVPALPATTALSSSSSASYSTSSTTSMSSSTADAVPFSSPTLPSSTVASSIPPTPSVCGEHGNFTLTFDDLPTFSGNDSLDITQAPPIWNPYHHLTFADGYVYAPLPREPYSPHSGSKLAVFLGNGTGKTLSPSAMSPGSTSGEPGEISNGQYDGNTAFWFDARTAWVDCDNPGPDSCILNVTGYIWDTSINDDIGAYKTQYTIPPCPQQQNCQLVPITFPPSFRALTGLQIQAFVGEQQRMFFLDDLALGWSNNTCAAGLTRQSGGRGFRPGESGEVAKRARGVRKWVGA</sequence>
<name>A0A1V8SD56_9PEZI</name>
<dbReference type="Pfam" id="PF24086">
    <property type="entry name" value="DUF7371"/>
    <property type="match status" value="1"/>
</dbReference>
<feature type="region of interest" description="Disordered" evidence="1">
    <location>
        <begin position="66"/>
        <end position="115"/>
    </location>
</feature>
<keyword evidence="2" id="KW-1133">Transmembrane helix</keyword>
<protein>
    <recommendedName>
        <fullName evidence="3">DUF7371 domain-containing protein</fullName>
    </recommendedName>
</protein>
<accession>A0A1V8SD56</accession>
<dbReference type="InterPro" id="IPR055795">
    <property type="entry name" value="DUF7371"/>
</dbReference>
<evidence type="ECO:0000259" key="3">
    <source>
        <dbReference type="Pfam" id="PF24086"/>
    </source>
</evidence>
<evidence type="ECO:0000313" key="5">
    <source>
        <dbReference type="Proteomes" id="UP000192596"/>
    </source>
</evidence>